<dbReference type="Proteomes" id="UP001472677">
    <property type="component" value="Unassembled WGS sequence"/>
</dbReference>
<protein>
    <submittedName>
        <fullName evidence="2">Uncharacterized protein</fullName>
    </submittedName>
</protein>
<feature type="region of interest" description="Disordered" evidence="1">
    <location>
        <begin position="322"/>
        <end position="356"/>
    </location>
</feature>
<organism evidence="2 3">
    <name type="scientific">Hibiscus sabdariffa</name>
    <name type="common">roselle</name>
    <dbReference type="NCBI Taxonomy" id="183260"/>
    <lineage>
        <taxon>Eukaryota</taxon>
        <taxon>Viridiplantae</taxon>
        <taxon>Streptophyta</taxon>
        <taxon>Embryophyta</taxon>
        <taxon>Tracheophyta</taxon>
        <taxon>Spermatophyta</taxon>
        <taxon>Magnoliopsida</taxon>
        <taxon>eudicotyledons</taxon>
        <taxon>Gunneridae</taxon>
        <taxon>Pentapetalae</taxon>
        <taxon>rosids</taxon>
        <taxon>malvids</taxon>
        <taxon>Malvales</taxon>
        <taxon>Malvaceae</taxon>
        <taxon>Malvoideae</taxon>
        <taxon>Hibiscus</taxon>
    </lineage>
</organism>
<reference evidence="2 3" key="1">
    <citation type="journal article" date="2024" name="G3 (Bethesda)">
        <title>Genome assembly of Hibiscus sabdariffa L. provides insights into metabolisms of medicinal natural products.</title>
        <authorList>
            <person name="Kim T."/>
        </authorList>
    </citation>
    <scope>NUCLEOTIDE SEQUENCE [LARGE SCALE GENOMIC DNA]</scope>
    <source>
        <strain evidence="2">TK-2024</strain>
        <tissue evidence="2">Old leaves</tissue>
    </source>
</reference>
<proteinExistence type="predicted"/>
<name>A0ABR2CQ65_9ROSI</name>
<accession>A0ABR2CQ65</accession>
<comment type="caution">
    <text evidence="2">The sequence shown here is derived from an EMBL/GenBank/DDBJ whole genome shotgun (WGS) entry which is preliminary data.</text>
</comment>
<evidence type="ECO:0000313" key="3">
    <source>
        <dbReference type="Proteomes" id="UP001472677"/>
    </source>
</evidence>
<keyword evidence="3" id="KW-1185">Reference proteome</keyword>
<evidence type="ECO:0000256" key="1">
    <source>
        <dbReference type="SAM" id="MobiDB-lite"/>
    </source>
</evidence>
<evidence type="ECO:0000313" key="2">
    <source>
        <dbReference type="EMBL" id="KAK8521894.1"/>
    </source>
</evidence>
<sequence>MGVSNPPPLAISFRPLLLNLPFPFLGSQILGRLYSFVVSEVWSSSFEKHRRPSLGFGPGKGNEWLRVGVGKGRGSDDRWIGKSLFRFTDFLYESYNASSVVVFLCWDRTKDMAIYSDNKARSEHHLWWTVVKWFGSEIRCNVSEIKDQSPFVRARVRSQKQDAQCKGTPWSLSNGHYCRWIVLAFGPLLSKQSDFLLFSSFYLCMPEVQSCKAVYLHQNVVTCSNLEIVSISILGSKKPFIPFLCLGEYIAMESIKILDNFVLQIKILWYCIRLTVVVVSIKGVKRVELLVVIFFLGLRRVKTRLDFRSLYIMFFIVEEPRAEETTPETSKTPCSSSGSSNEMLADDLDKDHPRPA</sequence>
<gene>
    <name evidence="2" type="ORF">V6N12_066468</name>
</gene>
<feature type="compositionally biased region" description="Basic and acidic residues" evidence="1">
    <location>
        <begin position="347"/>
        <end position="356"/>
    </location>
</feature>
<dbReference type="EMBL" id="JBBPBM010000046">
    <property type="protein sequence ID" value="KAK8521894.1"/>
    <property type="molecule type" value="Genomic_DNA"/>
</dbReference>